<sequence>MAEKGQVTQVKPDNKVVVKMIRTEACGKCRACMVFSSKEMIMEAMNECNAKAEDWVELELQKDSFYSAVLIMYGFPSLGLMLGIVLGYFGLYQLMPGFNREILGLICGLIGIYICHLVIKKNNYRWENNKKYIPVAARLADPPTPGELEYQLLFDENRK</sequence>
<name>A0A645DI72_9ZZZZ</name>
<organism evidence="2">
    <name type="scientific">bioreactor metagenome</name>
    <dbReference type="NCBI Taxonomy" id="1076179"/>
    <lineage>
        <taxon>unclassified sequences</taxon>
        <taxon>metagenomes</taxon>
        <taxon>ecological metagenomes</taxon>
    </lineage>
</organism>
<dbReference type="AlphaFoldDB" id="A0A645DI72"/>
<dbReference type="PANTHER" id="PTHR35867:SF1">
    <property type="entry name" value="PROTEIN RSEC"/>
    <property type="match status" value="1"/>
</dbReference>
<feature type="transmembrane region" description="Helical" evidence="1">
    <location>
        <begin position="65"/>
        <end position="90"/>
    </location>
</feature>
<keyword evidence="1" id="KW-0812">Transmembrane</keyword>
<feature type="transmembrane region" description="Helical" evidence="1">
    <location>
        <begin position="102"/>
        <end position="119"/>
    </location>
</feature>
<evidence type="ECO:0008006" key="3">
    <source>
        <dbReference type="Google" id="ProtNLM"/>
    </source>
</evidence>
<dbReference type="EMBL" id="VSSQ01036653">
    <property type="protein sequence ID" value="MPM89180.1"/>
    <property type="molecule type" value="Genomic_DNA"/>
</dbReference>
<comment type="caution">
    <text evidence="2">The sequence shown here is derived from an EMBL/GenBank/DDBJ whole genome shotgun (WGS) entry which is preliminary data.</text>
</comment>
<keyword evidence="1" id="KW-0472">Membrane</keyword>
<proteinExistence type="predicted"/>
<dbReference type="InterPro" id="IPR007359">
    <property type="entry name" value="SigmaE_reg_RseC_MucC"/>
</dbReference>
<evidence type="ECO:0000256" key="1">
    <source>
        <dbReference type="SAM" id="Phobius"/>
    </source>
</evidence>
<protein>
    <recommendedName>
        <fullName evidence="3">Protein RseC</fullName>
    </recommendedName>
</protein>
<keyword evidence="1" id="KW-1133">Transmembrane helix</keyword>
<evidence type="ECO:0000313" key="2">
    <source>
        <dbReference type="EMBL" id="MPM89180.1"/>
    </source>
</evidence>
<accession>A0A645DI72</accession>
<dbReference type="Pfam" id="PF04246">
    <property type="entry name" value="RseC_MucC"/>
    <property type="match status" value="1"/>
</dbReference>
<dbReference type="PANTHER" id="PTHR35867">
    <property type="entry name" value="PROTEIN RSEC"/>
    <property type="match status" value="1"/>
</dbReference>
<reference evidence="2" key="1">
    <citation type="submission" date="2019-08" db="EMBL/GenBank/DDBJ databases">
        <authorList>
            <person name="Kucharzyk K."/>
            <person name="Murdoch R.W."/>
            <person name="Higgins S."/>
            <person name="Loffler F."/>
        </authorList>
    </citation>
    <scope>NUCLEOTIDE SEQUENCE</scope>
</reference>
<gene>
    <name evidence="2" type="ORF">SDC9_136288</name>
</gene>